<feature type="transmembrane region" description="Helical" evidence="2">
    <location>
        <begin position="6"/>
        <end position="28"/>
    </location>
</feature>
<dbReference type="Proteomes" id="UP000734854">
    <property type="component" value="Unassembled WGS sequence"/>
</dbReference>
<dbReference type="SMART" id="SM00156">
    <property type="entry name" value="PP2Ac"/>
    <property type="match status" value="1"/>
</dbReference>
<evidence type="ECO:0000256" key="1">
    <source>
        <dbReference type="RuleBase" id="RU004273"/>
    </source>
</evidence>
<dbReference type="GO" id="GO:0004722">
    <property type="term" value="F:protein serine/threonine phosphatase activity"/>
    <property type="evidence" value="ECO:0007669"/>
    <property type="project" value="UniProtKB-EC"/>
</dbReference>
<sequence length="172" mass="19830">MMIHSFGYTLGCIFFFKFVVLILVHIFLYPLVTLSYVFATFNYIDYLFLGDYVDHSQHSLETITLLLALKIEYPHNIRLIRGNHEATDINALFRFHTECIERMIENLQRPITMETGAIVLMDLLWSDPTENDSVEGLRPNAKGPGLVTFGVSDFMFGSDHFLLNSYTMVSNF</sequence>
<dbReference type="Pfam" id="PF00149">
    <property type="entry name" value="Metallophos"/>
    <property type="match status" value="1"/>
</dbReference>
<comment type="similarity">
    <text evidence="1">Belongs to the PPP phosphatase family.</text>
</comment>
<organism evidence="4 5">
    <name type="scientific">Zingiber officinale</name>
    <name type="common">Ginger</name>
    <name type="synonym">Amomum zingiber</name>
    <dbReference type="NCBI Taxonomy" id="94328"/>
    <lineage>
        <taxon>Eukaryota</taxon>
        <taxon>Viridiplantae</taxon>
        <taxon>Streptophyta</taxon>
        <taxon>Embryophyta</taxon>
        <taxon>Tracheophyta</taxon>
        <taxon>Spermatophyta</taxon>
        <taxon>Magnoliopsida</taxon>
        <taxon>Liliopsida</taxon>
        <taxon>Zingiberales</taxon>
        <taxon>Zingiberaceae</taxon>
        <taxon>Zingiber</taxon>
    </lineage>
</organism>
<evidence type="ECO:0000313" key="5">
    <source>
        <dbReference type="Proteomes" id="UP000734854"/>
    </source>
</evidence>
<proteinExistence type="inferred from homology"/>
<keyword evidence="1" id="KW-0378">Hydrolase</keyword>
<keyword evidence="2" id="KW-0812">Transmembrane</keyword>
<evidence type="ECO:0000256" key="2">
    <source>
        <dbReference type="SAM" id="Phobius"/>
    </source>
</evidence>
<accession>A0A8J5ESV2</accession>
<dbReference type="SUPFAM" id="SSF56300">
    <property type="entry name" value="Metallo-dependent phosphatases"/>
    <property type="match status" value="1"/>
</dbReference>
<dbReference type="PANTHER" id="PTHR46422:SF4">
    <property type="entry name" value="SERINE_THREONINE-PROTEIN PHOSPHATASE BSL3"/>
    <property type="match status" value="1"/>
</dbReference>
<reference evidence="4 5" key="1">
    <citation type="submission" date="2020-08" db="EMBL/GenBank/DDBJ databases">
        <title>Plant Genome Project.</title>
        <authorList>
            <person name="Zhang R.-G."/>
        </authorList>
    </citation>
    <scope>NUCLEOTIDE SEQUENCE [LARGE SCALE GENOMIC DNA]</scope>
    <source>
        <tissue evidence="4">Rhizome</tissue>
    </source>
</reference>
<dbReference type="InterPro" id="IPR006186">
    <property type="entry name" value="Ser/Thr-sp_prot-phosphatase"/>
</dbReference>
<keyword evidence="2" id="KW-0472">Membrane</keyword>
<dbReference type="PRINTS" id="PR00114">
    <property type="entry name" value="STPHPHTASE"/>
</dbReference>
<name>A0A8J5ESV2_ZINOF</name>
<dbReference type="AlphaFoldDB" id="A0A8J5ESV2"/>
<evidence type="ECO:0000259" key="3">
    <source>
        <dbReference type="PROSITE" id="PS00125"/>
    </source>
</evidence>
<comment type="catalytic activity">
    <reaction evidence="1">
        <text>O-phospho-L-threonyl-[protein] + H2O = L-threonyl-[protein] + phosphate</text>
        <dbReference type="Rhea" id="RHEA:47004"/>
        <dbReference type="Rhea" id="RHEA-COMP:11060"/>
        <dbReference type="Rhea" id="RHEA-COMP:11605"/>
        <dbReference type="ChEBI" id="CHEBI:15377"/>
        <dbReference type="ChEBI" id="CHEBI:30013"/>
        <dbReference type="ChEBI" id="CHEBI:43474"/>
        <dbReference type="ChEBI" id="CHEBI:61977"/>
        <dbReference type="EC" id="3.1.3.16"/>
    </reaction>
</comment>
<evidence type="ECO:0000313" key="4">
    <source>
        <dbReference type="EMBL" id="KAG6467187.1"/>
    </source>
</evidence>
<dbReference type="Gene3D" id="3.60.21.10">
    <property type="match status" value="1"/>
</dbReference>
<dbReference type="EC" id="3.1.3.16" evidence="1"/>
<dbReference type="PROSITE" id="PS00125">
    <property type="entry name" value="SER_THR_PHOSPHATASE"/>
    <property type="match status" value="1"/>
</dbReference>
<dbReference type="PANTHER" id="PTHR46422">
    <property type="entry name" value="SERINE/THREONINE-PROTEIN PHOSPHATASE BSL3"/>
    <property type="match status" value="1"/>
</dbReference>
<dbReference type="InterPro" id="IPR004843">
    <property type="entry name" value="Calcineurin-like_PHP"/>
</dbReference>
<comment type="caution">
    <text evidence="4">The sequence shown here is derived from an EMBL/GenBank/DDBJ whole genome shotgun (WGS) entry which is preliminary data.</text>
</comment>
<keyword evidence="2" id="KW-1133">Transmembrane helix</keyword>
<keyword evidence="5" id="KW-1185">Reference proteome</keyword>
<protein>
    <recommendedName>
        <fullName evidence="1">Serine/threonine-protein phosphatase</fullName>
        <ecNumber evidence="1">3.1.3.16</ecNumber>
    </recommendedName>
</protein>
<gene>
    <name evidence="4" type="ORF">ZIOFF_075000</name>
</gene>
<dbReference type="EMBL" id="JACMSC010000078">
    <property type="protein sequence ID" value="KAG6467187.1"/>
    <property type="molecule type" value="Genomic_DNA"/>
</dbReference>
<dbReference type="InterPro" id="IPR029052">
    <property type="entry name" value="Metallo-depent_PP-like"/>
</dbReference>
<feature type="domain" description="Serine/threonine specific protein phosphatases" evidence="3">
    <location>
        <begin position="80"/>
        <end position="85"/>
    </location>
</feature>